<dbReference type="EMBL" id="JACHOO010000003">
    <property type="protein sequence ID" value="MBB5752798.1"/>
    <property type="molecule type" value="Genomic_DNA"/>
</dbReference>
<reference evidence="1 2" key="1">
    <citation type="submission" date="2020-08" db="EMBL/GenBank/DDBJ databases">
        <title>Genomic Encyclopedia of Type Strains, Phase IV (KMG-IV): sequencing the most valuable type-strain genomes for metagenomic binning, comparative biology and taxonomic classification.</title>
        <authorList>
            <person name="Goeker M."/>
        </authorList>
    </citation>
    <scope>NUCLEOTIDE SEQUENCE [LARGE SCALE GENOMIC DNA]</scope>
    <source>
        <strain evidence="1 2">DSM 16268</strain>
    </source>
</reference>
<proteinExistence type="predicted"/>
<dbReference type="AlphaFoldDB" id="A0A7W9L1L0"/>
<keyword evidence="2" id="KW-1185">Reference proteome</keyword>
<sequence length="166" mass="17875">MTAQRACGMACRYLDRGPEKLVIEGFRRFMTGYDRESATCWELAAELYVEEIGASDSPRIVAALARWIGALRSHMDRPATLSTFGCPRLCRDECFAVSMIAACQSRDAASLEAALAGLVRPEGVAAVRAAAKDFAAALAESGHFLIPVPAAVIGDIASRPGRERFH</sequence>
<evidence type="ECO:0000313" key="2">
    <source>
        <dbReference type="Proteomes" id="UP000523821"/>
    </source>
</evidence>
<comment type="caution">
    <text evidence="1">The sequence shown here is derived from an EMBL/GenBank/DDBJ whole genome shotgun (WGS) entry which is preliminary data.</text>
</comment>
<protein>
    <submittedName>
        <fullName evidence="1">Uncharacterized protein</fullName>
    </submittedName>
</protein>
<gene>
    <name evidence="1" type="ORF">GGQ63_001852</name>
</gene>
<organism evidence="1 2">
    <name type="scientific">Prosthecomicrobium pneumaticum</name>
    <dbReference type="NCBI Taxonomy" id="81895"/>
    <lineage>
        <taxon>Bacteria</taxon>
        <taxon>Pseudomonadati</taxon>
        <taxon>Pseudomonadota</taxon>
        <taxon>Alphaproteobacteria</taxon>
        <taxon>Hyphomicrobiales</taxon>
        <taxon>Kaistiaceae</taxon>
        <taxon>Prosthecomicrobium</taxon>
    </lineage>
</organism>
<dbReference type="Proteomes" id="UP000523821">
    <property type="component" value="Unassembled WGS sequence"/>
</dbReference>
<dbReference type="RefSeq" id="WP_183854926.1">
    <property type="nucleotide sequence ID" value="NZ_JACHOO010000003.1"/>
</dbReference>
<name>A0A7W9L1L0_9HYPH</name>
<evidence type="ECO:0000313" key="1">
    <source>
        <dbReference type="EMBL" id="MBB5752798.1"/>
    </source>
</evidence>
<accession>A0A7W9L1L0</accession>